<dbReference type="InterPro" id="IPR013025">
    <property type="entry name" value="Ribosomal_uL23-like"/>
</dbReference>
<keyword evidence="5 6" id="KW-0687">Ribonucleoprotein</keyword>
<organism evidence="8 9">
    <name type="scientific">Peptoniphilus duerdenii ATCC BAA-1640</name>
    <dbReference type="NCBI Taxonomy" id="862517"/>
    <lineage>
        <taxon>Bacteria</taxon>
        <taxon>Bacillati</taxon>
        <taxon>Bacillota</taxon>
        <taxon>Tissierellia</taxon>
        <taxon>Tissierellales</taxon>
        <taxon>Peptoniphilaceae</taxon>
        <taxon>Peptoniphilus</taxon>
    </lineage>
</organism>
<gene>
    <name evidence="6 8" type="primary">rplW</name>
    <name evidence="8" type="ORF">HMPREF9225_0174</name>
</gene>
<comment type="similarity">
    <text evidence="1 6 7">Belongs to the universal ribosomal protein uL23 family.</text>
</comment>
<dbReference type="OrthoDB" id="9793353at2"/>
<comment type="subunit">
    <text evidence="6">Part of the 50S ribosomal subunit. Contacts protein L29, and trigger factor when it is bound to the ribosome.</text>
</comment>
<sequence>MSKFDIIIEPIITEKSMADMEHNKYTFKVKKTATKPEIKSALESIFGVEIERVNTMHVRGKLKRQGATSGYRASWKKAIITLKDSSKPIEFFEGLN</sequence>
<evidence type="ECO:0000313" key="8">
    <source>
        <dbReference type="EMBL" id="EFM26154.1"/>
    </source>
</evidence>
<comment type="caution">
    <text evidence="8">The sequence shown here is derived from an EMBL/GenBank/DDBJ whole genome shotgun (WGS) entry which is preliminary data.</text>
</comment>
<dbReference type="RefSeq" id="WP_008901010.1">
    <property type="nucleotide sequence ID" value="NZ_GL397071.1"/>
</dbReference>
<dbReference type="SUPFAM" id="SSF54189">
    <property type="entry name" value="Ribosomal proteins S24e, L23 and L15e"/>
    <property type="match status" value="1"/>
</dbReference>
<evidence type="ECO:0000256" key="2">
    <source>
        <dbReference type="ARBA" id="ARBA00022730"/>
    </source>
</evidence>
<dbReference type="NCBIfam" id="NF004363">
    <property type="entry name" value="PRK05738.2-4"/>
    <property type="match status" value="1"/>
</dbReference>
<keyword evidence="4 6" id="KW-0689">Ribosomal protein</keyword>
<dbReference type="InterPro" id="IPR012678">
    <property type="entry name" value="Ribosomal_uL23/eL15/eS24_sf"/>
</dbReference>
<evidence type="ECO:0000256" key="7">
    <source>
        <dbReference type="RuleBase" id="RU003934"/>
    </source>
</evidence>
<dbReference type="PANTHER" id="PTHR11620">
    <property type="entry name" value="60S RIBOSOMAL PROTEIN L23A"/>
    <property type="match status" value="1"/>
</dbReference>
<evidence type="ECO:0000256" key="3">
    <source>
        <dbReference type="ARBA" id="ARBA00022884"/>
    </source>
</evidence>
<name>E0NJ35_9FIRM</name>
<keyword evidence="3 6" id="KW-0694">RNA-binding</keyword>
<dbReference type="FunFam" id="3.30.70.330:FF:000001">
    <property type="entry name" value="50S ribosomal protein L23"/>
    <property type="match status" value="1"/>
</dbReference>
<dbReference type="GO" id="GO:1990904">
    <property type="term" value="C:ribonucleoprotein complex"/>
    <property type="evidence" value="ECO:0007669"/>
    <property type="project" value="UniProtKB-KW"/>
</dbReference>
<dbReference type="EMBL" id="AEEH01000014">
    <property type="protein sequence ID" value="EFM26154.1"/>
    <property type="molecule type" value="Genomic_DNA"/>
</dbReference>
<comment type="function">
    <text evidence="6">One of the early assembly proteins it binds 23S rRNA. One of the proteins that surrounds the polypeptide exit tunnel on the outside of the ribosome. Forms the main docking site for trigger factor binding to the ribosome.</text>
</comment>
<dbReference type="GO" id="GO:0006412">
    <property type="term" value="P:translation"/>
    <property type="evidence" value="ECO:0007669"/>
    <property type="project" value="UniProtKB-UniRule"/>
</dbReference>
<reference evidence="8 9" key="1">
    <citation type="submission" date="2010-07" db="EMBL/GenBank/DDBJ databases">
        <authorList>
            <person name="Muzny D."/>
            <person name="Qin X."/>
            <person name="Deng J."/>
            <person name="Jiang H."/>
            <person name="Liu Y."/>
            <person name="Qu J."/>
            <person name="Song X.-Z."/>
            <person name="Zhang L."/>
            <person name="Thornton R."/>
            <person name="Coyle M."/>
            <person name="Francisco L."/>
            <person name="Jackson L."/>
            <person name="Javaid M."/>
            <person name="Korchina V."/>
            <person name="Kovar C."/>
            <person name="Mata R."/>
            <person name="Mathew T."/>
            <person name="Ngo R."/>
            <person name="Nguyen L."/>
            <person name="Nguyen N."/>
            <person name="Okwuonu G."/>
            <person name="Ongeri F."/>
            <person name="Pham C."/>
            <person name="Simmons D."/>
            <person name="Wilczek-Boney K."/>
            <person name="Hale W."/>
            <person name="Jakkamsetti A."/>
            <person name="Pham P."/>
            <person name="Ruth R."/>
            <person name="San Lucas F."/>
            <person name="Warren J."/>
            <person name="Zhang J."/>
            <person name="Zhao Z."/>
            <person name="Zhou C."/>
            <person name="Zhu D."/>
            <person name="Lee S."/>
            <person name="Bess C."/>
            <person name="Blankenburg K."/>
            <person name="Forbes L."/>
            <person name="Fu Q."/>
            <person name="Gubbala S."/>
            <person name="Hirani K."/>
            <person name="Jayaseelan J.C."/>
            <person name="Lara F."/>
            <person name="Munidasa M."/>
            <person name="Palculict T."/>
            <person name="Patil S."/>
            <person name="Pu L.-L."/>
            <person name="Saada N."/>
            <person name="Tang L."/>
            <person name="Weissenberger G."/>
            <person name="Zhu Y."/>
            <person name="Hemphill L."/>
            <person name="Shang Y."/>
            <person name="Youmans B."/>
            <person name="Ayvaz T."/>
            <person name="Ross M."/>
            <person name="Santibanez J."/>
            <person name="Aqrawi P."/>
            <person name="Gross S."/>
            <person name="Joshi V."/>
            <person name="Fowler G."/>
            <person name="Nazareth L."/>
            <person name="Reid J."/>
            <person name="Worley K."/>
            <person name="Petrosino J."/>
            <person name="Highlander S."/>
            <person name="Gibbs R."/>
        </authorList>
    </citation>
    <scope>NUCLEOTIDE SEQUENCE [LARGE SCALE GENOMIC DNA]</scope>
    <source>
        <strain evidence="8 9">ATCC BAA-1640</strain>
    </source>
</reference>
<dbReference type="Pfam" id="PF00276">
    <property type="entry name" value="Ribosomal_L23"/>
    <property type="match status" value="1"/>
</dbReference>
<evidence type="ECO:0000256" key="5">
    <source>
        <dbReference type="ARBA" id="ARBA00023274"/>
    </source>
</evidence>
<dbReference type="HOGENOM" id="CLU_037562_3_2_9"/>
<dbReference type="STRING" id="862517.HMPREF9225_0174"/>
<dbReference type="GO" id="GO:0005840">
    <property type="term" value="C:ribosome"/>
    <property type="evidence" value="ECO:0007669"/>
    <property type="project" value="UniProtKB-KW"/>
</dbReference>
<dbReference type="PROSITE" id="PS00050">
    <property type="entry name" value="RIBOSOMAL_L23"/>
    <property type="match status" value="1"/>
</dbReference>
<proteinExistence type="inferred from homology"/>
<dbReference type="InterPro" id="IPR012677">
    <property type="entry name" value="Nucleotide-bd_a/b_plait_sf"/>
</dbReference>
<keyword evidence="9" id="KW-1185">Reference proteome</keyword>
<evidence type="ECO:0000256" key="4">
    <source>
        <dbReference type="ARBA" id="ARBA00022980"/>
    </source>
</evidence>
<dbReference type="Proteomes" id="UP000003280">
    <property type="component" value="Unassembled WGS sequence"/>
</dbReference>
<protein>
    <recommendedName>
        <fullName evidence="6">Large ribosomal subunit protein uL23</fullName>
    </recommendedName>
</protein>
<keyword evidence="2 6" id="KW-0699">rRNA-binding</keyword>
<evidence type="ECO:0000256" key="1">
    <source>
        <dbReference type="ARBA" id="ARBA00006700"/>
    </source>
</evidence>
<dbReference type="GO" id="GO:0019843">
    <property type="term" value="F:rRNA binding"/>
    <property type="evidence" value="ECO:0007669"/>
    <property type="project" value="UniProtKB-UniRule"/>
</dbReference>
<dbReference type="AlphaFoldDB" id="E0NJ35"/>
<dbReference type="GO" id="GO:0003735">
    <property type="term" value="F:structural constituent of ribosome"/>
    <property type="evidence" value="ECO:0007669"/>
    <property type="project" value="InterPro"/>
</dbReference>
<dbReference type="HAMAP" id="MF_01369_B">
    <property type="entry name" value="Ribosomal_uL23_B"/>
    <property type="match status" value="1"/>
</dbReference>
<evidence type="ECO:0000256" key="6">
    <source>
        <dbReference type="HAMAP-Rule" id="MF_01369"/>
    </source>
</evidence>
<dbReference type="Gene3D" id="3.30.70.330">
    <property type="match status" value="1"/>
</dbReference>
<evidence type="ECO:0000313" key="9">
    <source>
        <dbReference type="Proteomes" id="UP000003280"/>
    </source>
</evidence>
<accession>E0NJ35</accession>
<dbReference type="InterPro" id="IPR001014">
    <property type="entry name" value="Ribosomal_uL23_CS"/>
</dbReference>
<dbReference type="eggNOG" id="COG0089">
    <property type="taxonomic scope" value="Bacteria"/>
</dbReference>